<reference evidence="2 3" key="1">
    <citation type="submission" date="2019-11" db="EMBL/GenBank/DDBJ databases">
        <title>Whole genome sequence of Oryza granulata.</title>
        <authorList>
            <person name="Li W."/>
        </authorList>
    </citation>
    <scope>NUCLEOTIDE SEQUENCE [LARGE SCALE GENOMIC DNA]</scope>
    <source>
        <strain evidence="3">cv. Menghai</strain>
        <tissue evidence="2">Leaf</tissue>
    </source>
</reference>
<name>A0A6G1CYY7_9ORYZ</name>
<sequence length="128" mass="13131">MEKWREGRRQHSATTFSAGASVPAAACPRFTATHLVSPMPKSIRSGFPPPDWLLPSSESIPLPLKSIRPPSVPAQAPRTPAPPPLVAAAAERSAPAVAGREDTGGGGGSRDGDGGGDGEACCRSAPRR</sequence>
<evidence type="ECO:0000313" key="2">
    <source>
        <dbReference type="EMBL" id="KAF0905332.1"/>
    </source>
</evidence>
<protein>
    <submittedName>
        <fullName evidence="2">Uncharacterized protein</fullName>
    </submittedName>
</protein>
<feature type="compositionally biased region" description="Low complexity" evidence="1">
    <location>
        <begin position="53"/>
        <end position="66"/>
    </location>
</feature>
<gene>
    <name evidence="2" type="ORF">E2562_003928</name>
</gene>
<keyword evidence="3" id="KW-1185">Reference proteome</keyword>
<feature type="region of interest" description="Disordered" evidence="1">
    <location>
        <begin position="1"/>
        <end position="24"/>
    </location>
</feature>
<feature type="region of interest" description="Disordered" evidence="1">
    <location>
        <begin position="47"/>
        <end position="128"/>
    </location>
</feature>
<dbReference type="EMBL" id="SPHZ02000007">
    <property type="protein sequence ID" value="KAF0905332.1"/>
    <property type="molecule type" value="Genomic_DNA"/>
</dbReference>
<feature type="compositionally biased region" description="Low complexity" evidence="1">
    <location>
        <begin position="86"/>
        <end position="98"/>
    </location>
</feature>
<dbReference type="AlphaFoldDB" id="A0A6G1CYY7"/>
<dbReference type="Proteomes" id="UP000479710">
    <property type="component" value="Unassembled WGS sequence"/>
</dbReference>
<comment type="caution">
    <text evidence="2">The sequence shown here is derived from an EMBL/GenBank/DDBJ whole genome shotgun (WGS) entry which is preliminary data.</text>
</comment>
<proteinExistence type="predicted"/>
<accession>A0A6G1CYY7</accession>
<evidence type="ECO:0000256" key="1">
    <source>
        <dbReference type="SAM" id="MobiDB-lite"/>
    </source>
</evidence>
<organism evidence="2 3">
    <name type="scientific">Oryza meyeriana var. granulata</name>
    <dbReference type="NCBI Taxonomy" id="110450"/>
    <lineage>
        <taxon>Eukaryota</taxon>
        <taxon>Viridiplantae</taxon>
        <taxon>Streptophyta</taxon>
        <taxon>Embryophyta</taxon>
        <taxon>Tracheophyta</taxon>
        <taxon>Spermatophyta</taxon>
        <taxon>Magnoliopsida</taxon>
        <taxon>Liliopsida</taxon>
        <taxon>Poales</taxon>
        <taxon>Poaceae</taxon>
        <taxon>BOP clade</taxon>
        <taxon>Oryzoideae</taxon>
        <taxon>Oryzeae</taxon>
        <taxon>Oryzinae</taxon>
        <taxon>Oryza</taxon>
        <taxon>Oryza meyeriana</taxon>
    </lineage>
</organism>
<evidence type="ECO:0000313" key="3">
    <source>
        <dbReference type="Proteomes" id="UP000479710"/>
    </source>
</evidence>